<evidence type="ECO:0000256" key="1">
    <source>
        <dbReference type="ARBA" id="ARBA00023015"/>
    </source>
</evidence>
<name>A0A316TCF9_9ACTN</name>
<dbReference type="PANTHER" id="PTHR46796:SF2">
    <property type="entry name" value="TRANSCRIPTIONAL REGULATORY PROTEIN"/>
    <property type="match status" value="1"/>
</dbReference>
<comment type="caution">
    <text evidence="6">The sequence shown here is derived from an EMBL/GenBank/DDBJ whole genome shotgun (WGS) entry which is preliminary data.</text>
</comment>
<keyword evidence="3" id="KW-0010">Activator</keyword>
<keyword evidence="7" id="KW-1185">Reference proteome</keyword>
<sequence length="266" mass="29567">MEPAARIRAWRPGVPGVAEVLHARFSEHAYPKHTHDTWTVLVVESGTIRYELDHHEHGVRRPLVTVLPPHVAHDGRAATPDGFVKRVLYLEQGRLDVDLVGRAVDHPGWADPALRSEVDLVHRALAHPGDELEAESRLALVTERLARHLARDAVHVETPRAPALVARLRELLDAHAVEGITLEQAAGVLDASPTHLVRAFRRETGIPPHRYLVGRRLDAARRRLLRGDRPVDVAAATGFYDQAHLTRHFRQLLGVTPGEYVASARA</sequence>
<keyword evidence="2" id="KW-0238">DNA-binding</keyword>
<dbReference type="GO" id="GO:0003700">
    <property type="term" value="F:DNA-binding transcription factor activity"/>
    <property type="evidence" value="ECO:0007669"/>
    <property type="project" value="InterPro"/>
</dbReference>
<evidence type="ECO:0000313" key="6">
    <source>
        <dbReference type="EMBL" id="PWN01458.1"/>
    </source>
</evidence>
<evidence type="ECO:0000256" key="3">
    <source>
        <dbReference type="ARBA" id="ARBA00023159"/>
    </source>
</evidence>
<dbReference type="Proteomes" id="UP000245507">
    <property type="component" value="Unassembled WGS sequence"/>
</dbReference>
<dbReference type="Pfam" id="PF12833">
    <property type="entry name" value="HTH_18"/>
    <property type="match status" value="1"/>
</dbReference>
<dbReference type="InterPro" id="IPR050204">
    <property type="entry name" value="AraC_XylS_family_regulators"/>
</dbReference>
<dbReference type="OrthoDB" id="3172070at2"/>
<evidence type="ECO:0000256" key="4">
    <source>
        <dbReference type="ARBA" id="ARBA00023163"/>
    </source>
</evidence>
<dbReference type="AlphaFoldDB" id="A0A316TCF9"/>
<dbReference type="RefSeq" id="WP_109696346.1">
    <property type="nucleotide sequence ID" value="NZ_QGDD01000009.1"/>
</dbReference>
<keyword evidence="1" id="KW-0805">Transcription regulation</keyword>
<evidence type="ECO:0000259" key="5">
    <source>
        <dbReference type="PROSITE" id="PS01124"/>
    </source>
</evidence>
<dbReference type="InterPro" id="IPR009057">
    <property type="entry name" value="Homeodomain-like_sf"/>
</dbReference>
<evidence type="ECO:0000313" key="7">
    <source>
        <dbReference type="Proteomes" id="UP000245507"/>
    </source>
</evidence>
<dbReference type="PANTHER" id="PTHR46796">
    <property type="entry name" value="HTH-TYPE TRANSCRIPTIONAL ACTIVATOR RHAS-RELATED"/>
    <property type="match status" value="1"/>
</dbReference>
<keyword evidence="4" id="KW-0804">Transcription</keyword>
<protein>
    <submittedName>
        <fullName evidence="6">AraC family transcriptional regulator</fullName>
    </submittedName>
</protein>
<dbReference type="InterPro" id="IPR018062">
    <property type="entry name" value="HTH_AraC-typ_CS"/>
</dbReference>
<dbReference type="InterPro" id="IPR018060">
    <property type="entry name" value="HTH_AraC"/>
</dbReference>
<dbReference type="SUPFAM" id="SSF46689">
    <property type="entry name" value="Homeodomain-like"/>
    <property type="match status" value="2"/>
</dbReference>
<gene>
    <name evidence="6" type="ORF">DJ010_18070</name>
</gene>
<dbReference type="PROSITE" id="PS01124">
    <property type="entry name" value="HTH_ARAC_FAMILY_2"/>
    <property type="match status" value="1"/>
</dbReference>
<dbReference type="PROSITE" id="PS00041">
    <property type="entry name" value="HTH_ARAC_FAMILY_1"/>
    <property type="match status" value="1"/>
</dbReference>
<accession>A0A316TCF9</accession>
<proteinExistence type="predicted"/>
<dbReference type="SMART" id="SM00342">
    <property type="entry name" value="HTH_ARAC"/>
    <property type="match status" value="1"/>
</dbReference>
<dbReference type="Pfam" id="PF02311">
    <property type="entry name" value="AraC_binding"/>
    <property type="match status" value="1"/>
</dbReference>
<dbReference type="Gene3D" id="1.10.10.60">
    <property type="entry name" value="Homeodomain-like"/>
    <property type="match status" value="1"/>
</dbReference>
<reference evidence="6 7" key="1">
    <citation type="submission" date="2018-05" db="EMBL/GenBank/DDBJ databases">
        <title>Nocardioides silvaticus genome.</title>
        <authorList>
            <person name="Li C."/>
            <person name="Wang G."/>
        </authorList>
    </citation>
    <scope>NUCLEOTIDE SEQUENCE [LARGE SCALE GENOMIC DNA]</scope>
    <source>
        <strain evidence="6 7">CCTCC AB 2018079</strain>
    </source>
</reference>
<organism evidence="6 7">
    <name type="scientific">Nocardioides silvaticus</name>
    <dbReference type="NCBI Taxonomy" id="2201891"/>
    <lineage>
        <taxon>Bacteria</taxon>
        <taxon>Bacillati</taxon>
        <taxon>Actinomycetota</taxon>
        <taxon>Actinomycetes</taxon>
        <taxon>Propionibacteriales</taxon>
        <taxon>Nocardioidaceae</taxon>
        <taxon>Nocardioides</taxon>
    </lineage>
</organism>
<dbReference type="EMBL" id="QGDD01000009">
    <property type="protein sequence ID" value="PWN01458.1"/>
    <property type="molecule type" value="Genomic_DNA"/>
</dbReference>
<dbReference type="InterPro" id="IPR037923">
    <property type="entry name" value="HTH-like"/>
</dbReference>
<evidence type="ECO:0000256" key="2">
    <source>
        <dbReference type="ARBA" id="ARBA00023125"/>
    </source>
</evidence>
<dbReference type="InterPro" id="IPR003313">
    <property type="entry name" value="AraC-bd"/>
</dbReference>
<feature type="domain" description="HTH araC/xylS-type" evidence="5">
    <location>
        <begin position="166"/>
        <end position="263"/>
    </location>
</feature>
<dbReference type="GO" id="GO:0043565">
    <property type="term" value="F:sequence-specific DNA binding"/>
    <property type="evidence" value="ECO:0007669"/>
    <property type="project" value="InterPro"/>
</dbReference>
<dbReference type="SUPFAM" id="SSF51215">
    <property type="entry name" value="Regulatory protein AraC"/>
    <property type="match status" value="1"/>
</dbReference>